<accession>W6S0Y0</accession>
<dbReference type="Pfam" id="PF02706">
    <property type="entry name" value="Wzz"/>
    <property type="match status" value="1"/>
</dbReference>
<evidence type="ECO:0000256" key="6">
    <source>
        <dbReference type="ARBA" id="ARBA00023136"/>
    </source>
</evidence>
<proteinExistence type="inferred from homology"/>
<dbReference type="HOGENOM" id="CLU_082668_2_0_9"/>
<dbReference type="Proteomes" id="UP000019426">
    <property type="component" value="Chromosome M2/40_rep1"/>
</dbReference>
<evidence type="ECO:0000313" key="10">
    <source>
        <dbReference type="EMBL" id="CDM67932.1"/>
    </source>
</evidence>
<dbReference type="GO" id="GO:0005886">
    <property type="term" value="C:plasma membrane"/>
    <property type="evidence" value="ECO:0007669"/>
    <property type="project" value="UniProtKB-SubCell"/>
</dbReference>
<dbReference type="PANTHER" id="PTHR32309:SF13">
    <property type="entry name" value="FERRIC ENTEROBACTIN TRANSPORT PROTEIN FEPE"/>
    <property type="match status" value="1"/>
</dbReference>
<dbReference type="InterPro" id="IPR003856">
    <property type="entry name" value="LPS_length_determ_N"/>
</dbReference>
<dbReference type="STRING" id="1216932.CM240_0767"/>
<keyword evidence="5 7" id="KW-1133">Transmembrane helix</keyword>
<name>W6S0Y0_9CLOT</name>
<keyword evidence="6 7" id="KW-0472">Membrane</keyword>
<feature type="transmembrane region" description="Helical" evidence="7">
    <location>
        <begin position="176"/>
        <end position="197"/>
    </location>
</feature>
<organism evidence="10 11">
    <name type="scientific">Clostridium bornimense</name>
    <dbReference type="NCBI Taxonomy" id="1216932"/>
    <lineage>
        <taxon>Bacteria</taxon>
        <taxon>Bacillati</taxon>
        <taxon>Bacillota</taxon>
        <taxon>Clostridia</taxon>
        <taxon>Eubacteriales</taxon>
        <taxon>Clostridiaceae</taxon>
        <taxon>Clostridium</taxon>
    </lineage>
</organism>
<keyword evidence="3" id="KW-1003">Cell membrane</keyword>
<protein>
    <submittedName>
        <fullName evidence="10">Capsule chain length determinant protein</fullName>
    </submittedName>
</protein>
<dbReference type="GO" id="GO:0004713">
    <property type="term" value="F:protein tyrosine kinase activity"/>
    <property type="evidence" value="ECO:0007669"/>
    <property type="project" value="TreeGrafter"/>
</dbReference>
<keyword evidence="11" id="KW-1185">Reference proteome</keyword>
<evidence type="ECO:0000256" key="4">
    <source>
        <dbReference type="ARBA" id="ARBA00022692"/>
    </source>
</evidence>
<sequence length="232" mass="26129">MKDTILDKTINIEELIFIIKRRYKLIVSMMILIGGISATLSFFVIKPKYEVSTKIFVGKAEQEEKYNNSDVQMYQQLIKTYSETIKTKDLVGNAIKNVNTMKTTGQVLANITVTPIANTQILQIKYKDDNSKEAKEILSAVTNEFINTSKTLVANGNVKIIESVEEPRVPVTPKKFLNISMGIVIGLLAGLGISILLETMDRTFKDREEIEKIIGIPVLGVIPSEEFTKRRR</sequence>
<dbReference type="KEGG" id="clt:CM240_0767"/>
<evidence type="ECO:0000256" key="2">
    <source>
        <dbReference type="ARBA" id="ARBA00006683"/>
    </source>
</evidence>
<evidence type="ECO:0000256" key="5">
    <source>
        <dbReference type="ARBA" id="ARBA00022989"/>
    </source>
</evidence>
<dbReference type="InterPro" id="IPR050445">
    <property type="entry name" value="Bact_polysacc_biosynth/exp"/>
</dbReference>
<dbReference type="PATRIC" id="fig|1216932.3.peg.753"/>
<evidence type="ECO:0000259" key="9">
    <source>
        <dbReference type="Pfam" id="PF13807"/>
    </source>
</evidence>
<dbReference type="RefSeq" id="WP_051483667.1">
    <property type="nucleotide sequence ID" value="NZ_HG917868.1"/>
</dbReference>
<evidence type="ECO:0000259" key="8">
    <source>
        <dbReference type="Pfam" id="PF02706"/>
    </source>
</evidence>
<evidence type="ECO:0000313" key="11">
    <source>
        <dbReference type="Proteomes" id="UP000019426"/>
    </source>
</evidence>
<dbReference type="EMBL" id="HG917868">
    <property type="protein sequence ID" value="CDM67932.1"/>
    <property type="molecule type" value="Genomic_DNA"/>
</dbReference>
<dbReference type="Pfam" id="PF13807">
    <property type="entry name" value="GNVR"/>
    <property type="match status" value="1"/>
</dbReference>
<evidence type="ECO:0000256" key="3">
    <source>
        <dbReference type="ARBA" id="ARBA00022475"/>
    </source>
</evidence>
<comment type="similarity">
    <text evidence="2">Belongs to the CpsC/CapA family.</text>
</comment>
<dbReference type="InterPro" id="IPR032807">
    <property type="entry name" value="GNVR"/>
</dbReference>
<reference evidence="10 11" key="1">
    <citation type="submission" date="2013-11" db="EMBL/GenBank/DDBJ databases">
        <title>Complete genome sequence of Clostridum sp. M2/40.</title>
        <authorList>
            <person name="Wibberg D."/>
            <person name="Puehler A."/>
            <person name="Schlueter A."/>
        </authorList>
    </citation>
    <scope>NUCLEOTIDE SEQUENCE [LARGE SCALE GENOMIC DNA]</scope>
    <source>
        <strain evidence="11">M2/40</strain>
    </source>
</reference>
<feature type="domain" description="Tyrosine-protein kinase G-rich" evidence="9">
    <location>
        <begin position="152"/>
        <end position="196"/>
    </location>
</feature>
<dbReference type="eggNOG" id="COG3944">
    <property type="taxonomic scope" value="Bacteria"/>
</dbReference>
<feature type="transmembrane region" description="Helical" evidence="7">
    <location>
        <begin position="25"/>
        <end position="45"/>
    </location>
</feature>
<dbReference type="PANTHER" id="PTHR32309">
    <property type="entry name" value="TYROSINE-PROTEIN KINASE"/>
    <property type="match status" value="1"/>
</dbReference>
<dbReference type="OrthoDB" id="2360475at2"/>
<evidence type="ECO:0000256" key="1">
    <source>
        <dbReference type="ARBA" id="ARBA00004651"/>
    </source>
</evidence>
<comment type="subcellular location">
    <subcellularLocation>
        <location evidence="1">Cell membrane</location>
        <topology evidence="1">Multi-pass membrane protein</topology>
    </subcellularLocation>
</comment>
<dbReference type="AlphaFoldDB" id="W6S0Y0"/>
<evidence type="ECO:0000256" key="7">
    <source>
        <dbReference type="SAM" id="Phobius"/>
    </source>
</evidence>
<feature type="domain" description="Polysaccharide chain length determinant N-terminal" evidence="8">
    <location>
        <begin position="9"/>
        <end position="97"/>
    </location>
</feature>
<keyword evidence="4 7" id="KW-0812">Transmembrane</keyword>
<gene>
    <name evidence="10" type="ORF">CM240_0767</name>
</gene>